<proteinExistence type="predicted"/>
<dbReference type="AlphaFoldDB" id="B4GI35"/>
<keyword evidence="3" id="KW-1185">Reference proteome</keyword>
<dbReference type="EMBL" id="CH479183">
    <property type="protein sequence ID" value="EDW36155.1"/>
    <property type="molecule type" value="Genomic_DNA"/>
</dbReference>
<organism evidence="3">
    <name type="scientific">Drosophila persimilis</name>
    <name type="common">Fruit fly</name>
    <dbReference type="NCBI Taxonomy" id="7234"/>
    <lineage>
        <taxon>Eukaryota</taxon>
        <taxon>Metazoa</taxon>
        <taxon>Ecdysozoa</taxon>
        <taxon>Arthropoda</taxon>
        <taxon>Hexapoda</taxon>
        <taxon>Insecta</taxon>
        <taxon>Pterygota</taxon>
        <taxon>Neoptera</taxon>
        <taxon>Endopterygota</taxon>
        <taxon>Diptera</taxon>
        <taxon>Brachycera</taxon>
        <taxon>Muscomorpha</taxon>
        <taxon>Ephydroidea</taxon>
        <taxon>Drosophilidae</taxon>
        <taxon>Drosophila</taxon>
        <taxon>Sophophora</taxon>
    </lineage>
</organism>
<feature type="region of interest" description="Disordered" evidence="1">
    <location>
        <begin position="25"/>
        <end position="52"/>
    </location>
</feature>
<sequence>MIAIDSKSNSKTDCLRRALAYESLTETRRSKQPTKQHIHEPGQDLKANTGKAASPTMMALGCPFI</sequence>
<dbReference type="HOGENOM" id="CLU_2852060_0_0_1"/>
<evidence type="ECO:0000313" key="2">
    <source>
        <dbReference type="EMBL" id="EDW36155.1"/>
    </source>
</evidence>
<accession>B4GI35</accession>
<evidence type="ECO:0000256" key="1">
    <source>
        <dbReference type="SAM" id="MobiDB-lite"/>
    </source>
</evidence>
<evidence type="ECO:0000313" key="3">
    <source>
        <dbReference type="Proteomes" id="UP000008744"/>
    </source>
</evidence>
<name>B4GI35_DROPE</name>
<protein>
    <submittedName>
        <fullName evidence="2">GL17645</fullName>
    </submittedName>
</protein>
<reference evidence="2 3" key="1">
    <citation type="journal article" date="2007" name="Nature">
        <title>Evolution of genes and genomes on the Drosophila phylogeny.</title>
        <authorList>
            <consortium name="Drosophila 12 Genomes Consortium"/>
            <person name="Clark A.G."/>
            <person name="Eisen M.B."/>
            <person name="Smith D.R."/>
            <person name="Bergman C.M."/>
            <person name="Oliver B."/>
            <person name="Markow T.A."/>
            <person name="Kaufman T.C."/>
            <person name="Kellis M."/>
            <person name="Gelbart W."/>
            <person name="Iyer V.N."/>
            <person name="Pollard D.A."/>
            <person name="Sackton T.B."/>
            <person name="Larracuente A.M."/>
            <person name="Singh N.D."/>
            <person name="Abad J.P."/>
            <person name="Abt D.N."/>
            <person name="Adryan B."/>
            <person name="Aguade M."/>
            <person name="Akashi H."/>
            <person name="Anderson W.W."/>
            <person name="Aquadro C.F."/>
            <person name="Ardell D.H."/>
            <person name="Arguello R."/>
            <person name="Artieri C.G."/>
            <person name="Barbash D.A."/>
            <person name="Barker D."/>
            <person name="Barsanti P."/>
            <person name="Batterham P."/>
            <person name="Batzoglou S."/>
            <person name="Begun D."/>
            <person name="Bhutkar A."/>
            <person name="Blanco E."/>
            <person name="Bosak S.A."/>
            <person name="Bradley R.K."/>
            <person name="Brand A.D."/>
            <person name="Brent M.R."/>
            <person name="Brooks A.N."/>
            <person name="Brown R.H."/>
            <person name="Butlin R.K."/>
            <person name="Caggese C."/>
            <person name="Calvi B.R."/>
            <person name="Bernardo de Carvalho A."/>
            <person name="Caspi A."/>
            <person name="Castrezana S."/>
            <person name="Celniker S.E."/>
            <person name="Chang J.L."/>
            <person name="Chapple C."/>
            <person name="Chatterji S."/>
            <person name="Chinwalla A."/>
            <person name="Civetta A."/>
            <person name="Clifton S.W."/>
            <person name="Comeron J.M."/>
            <person name="Costello J.C."/>
            <person name="Coyne J.A."/>
            <person name="Daub J."/>
            <person name="David R.G."/>
            <person name="Delcher A.L."/>
            <person name="Delehaunty K."/>
            <person name="Do C.B."/>
            <person name="Ebling H."/>
            <person name="Edwards K."/>
            <person name="Eickbush T."/>
            <person name="Evans J.D."/>
            <person name="Filipski A."/>
            <person name="Findeiss S."/>
            <person name="Freyhult E."/>
            <person name="Fulton L."/>
            <person name="Fulton R."/>
            <person name="Garcia A.C."/>
            <person name="Gardiner A."/>
            <person name="Garfield D.A."/>
            <person name="Garvin B.E."/>
            <person name="Gibson G."/>
            <person name="Gilbert D."/>
            <person name="Gnerre S."/>
            <person name="Godfrey J."/>
            <person name="Good R."/>
            <person name="Gotea V."/>
            <person name="Gravely B."/>
            <person name="Greenberg A.J."/>
            <person name="Griffiths-Jones S."/>
            <person name="Gross S."/>
            <person name="Guigo R."/>
            <person name="Gustafson E.A."/>
            <person name="Haerty W."/>
            <person name="Hahn M.W."/>
            <person name="Halligan D.L."/>
            <person name="Halpern A.L."/>
            <person name="Halter G.M."/>
            <person name="Han M.V."/>
            <person name="Heger A."/>
            <person name="Hillier L."/>
            <person name="Hinrichs A.S."/>
            <person name="Holmes I."/>
            <person name="Hoskins R.A."/>
            <person name="Hubisz M.J."/>
            <person name="Hultmark D."/>
            <person name="Huntley M.A."/>
            <person name="Jaffe D.B."/>
            <person name="Jagadeeshan S."/>
            <person name="Jeck W.R."/>
            <person name="Johnson J."/>
            <person name="Jones C.D."/>
            <person name="Jordan W.C."/>
            <person name="Karpen G.H."/>
            <person name="Kataoka E."/>
            <person name="Keightley P.D."/>
            <person name="Kheradpour P."/>
            <person name="Kirkness E.F."/>
            <person name="Koerich L.B."/>
            <person name="Kristiansen K."/>
            <person name="Kudrna D."/>
            <person name="Kulathinal R.J."/>
            <person name="Kumar S."/>
            <person name="Kwok R."/>
            <person name="Lander E."/>
            <person name="Langley C.H."/>
            <person name="Lapoint R."/>
            <person name="Lazzaro B.P."/>
            <person name="Lee S.J."/>
            <person name="Levesque L."/>
            <person name="Li R."/>
            <person name="Lin C.F."/>
            <person name="Lin M.F."/>
            <person name="Lindblad-Toh K."/>
            <person name="Llopart A."/>
            <person name="Long M."/>
            <person name="Low L."/>
            <person name="Lozovsky E."/>
            <person name="Lu J."/>
            <person name="Luo M."/>
            <person name="Machado C.A."/>
            <person name="Makalowski W."/>
            <person name="Marzo M."/>
            <person name="Matsuda M."/>
            <person name="Matzkin L."/>
            <person name="McAllister B."/>
            <person name="McBride C.S."/>
            <person name="McKernan B."/>
            <person name="McKernan K."/>
            <person name="Mendez-Lago M."/>
            <person name="Minx P."/>
            <person name="Mollenhauer M.U."/>
            <person name="Montooth K."/>
            <person name="Mount S.M."/>
            <person name="Mu X."/>
            <person name="Myers E."/>
            <person name="Negre B."/>
            <person name="Newfeld S."/>
            <person name="Nielsen R."/>
            <person name="Noor M.A."/>
            <person name="O'Grady P."/>
            <person name="Pachter L."/>
            <person name="Papaceit M."/>
            <person name="Parisi M.J."/>
            <person name="Parisi M."/>
            <person name="Parts L."/>
            <person name="Pedersen J.S."/>
            <person name="Pesole G."/>
            <person name="Phillippy A.M."/>
            <person name="Ponting C.P."/>
            <person name="Pop M."/>
            <person name="Porcelli D."/>
            <person name="Powell J.R."/>
            <person name="Prohaska S."/>
            <person name="Pruitt K."/>
            <person name="Puig M."/>
            <person name="Quesneville H."/>
            <person name="Ram K.R."/>
            <person name="Rand D."/>
            <person name="Rasmussen M.D."/>
            <person name="Reed L.K."/>
            <person name="Reenan R."/>
            <person name="Reily A."/>
            <person name="Remington K.A."/>
            <person name="Rieger T.T."/>
            <person name="Ritchie M.G."/>
            <person name="Robin C."/>
            <person name="Rogers Y.H."/>
            <person name="Rohde C."/>
            <person name="Rozas J."/>
            <person name="Rubenfield M.J."/>
            <person name="Ruiz A."/>
            <person name="Russo S."/>
            <person name="Salzberg S.L."/>
            <person name="Sanchez-Gracia A."/>
            <person name="Saranga D.J."/>
            <person name="Sato H."/>
            <person name="Schaeffer S.W."/>
            <person name="Schatz M.C."/>
            <person name="Schlenke T."/>
            <person name="Schwartz R."/>
            <person name="Segarra C."/>
            <person name="Singh R.S."/>
            <person name="Sirot L."/>
            <person name="Sirota M."/>
            <person name="Sisneros N.B."/>
            <person name="Smith C.D."/>
            <person name="Smith T.F."/>
            <person name="Spieth J."/>
            <person name="Stage D.E."/>
            <person name="Stark A."/>
            <person name="Stephan W."/>
            <person name="Strausberg R.L."/>
            <person name="Strempel S."/>
            <person name="Sturgill D."/>
            <person name="Sutton G."/>
            <person name="Sutton G.G."/>
            <person name="Tao W."/>
            <person name="Teichmann S."/>
            <person name="Tobari Y.N."/>
            <person name="Tomimura Y."/>
            <person name="Tsolas J.M."/>
            <person name="Valente V.L."/>
            <person name="Venter E."/>
            <person name="Venter J.C."/>
            <person name="Vicario S."/>
            <person name="Vieira F.G."/>
            <person name="Vilella A.J."/>
            <person name="Villasante A."/>
            <person name="Walenz B."/>
            <person name="Wang J."/>
            <person name="Wasserman M."/>
            <person name="Watts T."/>
            <person name="Wilson D."/>
            <person name="Wilson R.K."/>
            <person name="Wing R.A."/>
            <person name="Wolfner M.F."/>
            <person name="Wong A."/>
            <person name="Wong G.K."/>
            <person name="Wu C.I."/>
            <person name="Wu G."/>
            <person name="Yamamoto D."/>
            <person name="Yang H.P."/>
            <person name="Yang S.P."/>
            <person name="Yorke J.A."/>
            <person name="Yoshida K."/>
            <person name="Zdobnov E."/>
            <person name="Zhang P."/>
            <person name="Zhang Y."/>
            <person name="Zimin A.V."/>
            <person name="Baldwin J."/>
            <person name="Abdouelleil A."/>
            <person name="Abdulkadir J."/>
            <person name="Abebe A."/>
            <person name="Abera B."/>
            <person name="Abreu J."/>
            <person name="Acer S.C."/>
            <person name="Aftuck L."/>
            <person name="Alexander A."/>
            <person name="An P."/>
            <person name="Anderson E."/>
            <person name="Anderson S."/>
            <person name="Arachi H."/>
            <person name="Azer M."/>
            <person name="Bachantsang P."/>
            <person name="Barry A."/>
            <person name="Bayul T."/>
            <person name="Berlin A."/>
            <person name="Bessette D."/>
            <person name="Bloom T."/>
            <person name="Blye J."/>
            <person name="Boguslavskiy L."/>
            <person name="Bonnet C."/>
            <person name="Boukhgalter B."/>
            <person name="Bourzgui I."/>
            <person name="Brown A."/>
            <person name="Cahill P."/>
            <person name="Channer S."/>
            <person name="Cheshatsang Y."/>
            <person name="Chuda L."/>
            <person name="Citroen M."/>
            <person name="Collymore A."/>
            <person name="Cooke P."/>
            <person name="Costello M."/>
            <person name="D'Aco K."/>
            <person name="Daza R."/>
            <person name="De Haan G."/>
            <person name="DeGray S."/>
            <person name="DeMaso C."/>
            <person name="Dhargay N."/>
            <person name="Dooley K."/>
            <person name="Dooley E."/>
            <person name="Doricent M."/>
            <person name="Dorje P."/>
            <person name="Dorjee K."/>
            <person name="Dupes A."/>
            <person name="Elong R."/>
            <person name="Falk J."/>
            <person name="Farina A."/>
            <person name="Faro S."/>
            <person name="Ferguson D."/>
            <person name="Fisher S."/>
            <person name="Foley C.D."/>
            <person name="Franke A."/>
            <person name="Friedrich D."/>
            <person name="Gadbois L."/>
            <person name="Gearin G."/>
            <person name="Gearin C.R."/>
            <person name="Giannoukos G."/>
            <person name="Goode T."/>
            <person name="Graham J."/>
            <person name="Grandbois E."/>
            <person name="Grewal S."/>
            <person name="Gyaltsen K."/>
            <person name="Hafez N."/>
            <person name="Hagos B."/>
            <person name="Hall J."/>
            <person name="Henson C."/>
            <person name="Hollinger A."/>
            <person name="Honan T."/>
            <person name="Huard M.D."/>
            <person name="Hughes L."/>
            <person name="Hurhula B."/>
            <person name="Husby M.E."/>
            <person name="Kamat A."/>
            <person name="Kanga B."/>
            <person name="Kashin S."/>
            <person name="Khazanovich D."/>
            <person name="Kisner P."/>
            <person name="Lance K."/>
            <person name="Lara M."/>
            <person name="Lee W."/>
            <person name="Lennon N."/>
            <person name="Letendre F."/>
            <person name="LeVine R."/>
            <person name="Lipovsky A."/>
            <person name="Liu X."/>
            <person name="Liu J."/>
            <person name="Liu S."/>
            <person name="Lokyitsang T."/>
            <person name="Lokyitsang Y."/>
            <person name="Lubonja R."/>
            <person name="Lui A."/>
            <person name="MacDonald P."/>
            <person name="Magnisalis V."/>
            <person name="Maru K."/>
            <person name="Matthews C."/>
            <person name="McCusker W."/>
            <person name="McDonough S."/>
            <person name="Mehta T."/>
            <person name="Meldrim J."/>
            <person name="Meneus L."/>
            <person name="Mihai O."/>
            <person name="Mihalev A."/>
            <person name="Mihova T."/>
            <person name="Mittelman R."/>
            <person name="Mlenga V."/>
            <person name="Montmayeur A."/>
            <person name="Mulrain L."/>
            <person name="Navidi A."/>
            <person name="Naylor J."/>
            <person name="Negash T."/>
            <person name="Nguyen T."/>
            <person name="Nguyen N."/>
            <person name="Nicol R."/>
            <person name="Norbu C."/>
            <person name="Norbu N."/>
            <person name="Novod N."/>
            <person name="O'Neill B."/>
            <person name="Osman S."/>
            <person name="Markiewicz E."/>
            <person name="Oyono O.L."/>
            <person name="Patti C."/>
            <person name="Phunkhang P."/>
            <person name="Pierre F."/>
            <person name="Priest M."/>
            <person name="Raghuraman S."/>
            <person name="Rege F."/>
            <person name="Reyes R."/>
            <person name="Rise C."/>
            <person name="Rogov P."/>
            <person name="Ross K."/>
            <person name="Ryan E."/>
            <person name="Settipalli S."/>
            <person name="Shea T."/>
            <person name="Sherpa N."/>
            <person name="Shi L."/>
            <person name="Shih D."/>
            <person name="Sparrow T."/>
            <person name="Spaulding J."/>
            <person name="Stalker J."/>
            <person name="Stange-Thomann N."/>
            <person name="Stavropoulos S."/>
            <person name="Stone C."/>
            <person name="Strader C."/>
            <person name="Tesfaye S."/>
            <person name="Thomson T."/>
            <person name="Thoulutsang Y."/>
            <person name="Thoulutsang D."/>
            <person name="Topham K."/>
            <person name="Topping I."/>
            <person name="Tsamla T."/>
            <person name="Vassiliev H."/>
            <person name="Vo A."/>
            <person name="Wangchuk T."/>
            <person name="Wangdi T."/>
            <person name="Weiand M."/>
            <person name="Wilkinson J."/>
            <person name="Wilson A."/>
            <person name="Yadav S."/>
            <person name="Young G."/>
            <person name="Yu Q."/>
            <person name="Zembek L."/>
            <person name="Zhong D."/>
            <person name="Zimmer A."/>
            <person name="Zwirko Z."/>
            <person name="Jaffe D.B."/>
            <person name="Alvarez P."/>
            <person name="Brockman W."/>
            <person name="Butler J."/>
            <person name="Chin C."/>
            <person name="Gnerre S."/>
            <person name="Grabherr M."/>
            <person name="Kleber M."/>
            <person name="Mauceli E."/>
            <person name="MacCallum I."/>
        </authorList>
    </citation>
    <scope>NUCLEOTIDE SEQUENCE [LARGE SCALE GENOMIC DNA]</scope>
    <source>
        <strain evidence="3">MSH-3 / Tucson 14011-0111.49</strain>
    </source>
</reference>
<gene>
    <name evidence="2" type="primary">Dper\GL17645</name>
    <name evidence="2" type="ORF">Dper_GL17645</name>
</gene>
<dbReference type="Proteomes" id="UP000008744">
    <property type="component" value="Unassembled WGS sequence"/>
</dbReference>